<dbReference type="EMBL" id="BAABHS010000009">
    <property type="protein sequence ID" value="GAA4964627.1"/>
    <property type="molecule type" value="Genomic_DNA"/>
</dbReference>
<gene>
    <name evidence="1" type="ORF">GCM10023205_30990</name>
</gene>
<reference evidence="2" key="1">
    <citation type="journal article" date="2019" name="Int. J. Syst. Evol. Microbiol.">
        <title>The Global Catalogue of Microorganisms (GCM) 10K type strain sequencing project: providing services to taxonomists for standard genome sequencing and annotation.</title>
        <authorList>
            <consortium name="The Broad Institute Genomics Platform"/>
            <consortium name="The Broad Institute Genome Sequencing Center for Infectious Disease"/>
            <person name="Wu L."/>
            <person name="Ma J."/>
        </authorList>
    </citation>
    <scope>NUCLEOTIDE SEQUENCE [LARGE SCALE GENOMIC DNA]</scope>
    <source>
        <strain evidence="2">JCM 17986</strain>
    </source>
</reference>
<protein>
    <recommendedName>
        <fullName evidence="3">Hint domain-containing protein</fullName>
    </recommendedName>
</protein>
<evidence type="ECO:0008006" key="3">
    <source>
        <dbReference type="Google" id="ProtNLM"/>
    </source>
</evidence>
<comment type="caution">
    <text evidence="1">The sequence shown here is derived from an EMBL/GenBank/DDBJ whole genome shotgun (WGS) entry which is preliminary data.</text>
</comment>
<organism evidence="1 2">
    <name type="scientific">Yinghuangia aomiensis</name>
    <dbReference type="NCBI Taxonomy" id="676205"/>
    <lineage>
        <taxon>Bacteria</taxon>
        <taxon>Bacillati</taxon>
        <taxon>Actinomycetota</taxon>
        <taxon>Actinomycetes</taxon>
        <taxon>Kitasatosporales</taxon>
        <taxon>Streptomycetaceae</taxon>
        <taxon>Yinghuangia</taxon>
    </lineage>
</organism>
<name>A0ABP9H9H5_9ACTN</name>
<accession>A0ABP9H9H5</accession>
<dbReference type="RefSeq" id="WP_345676032.1">
    <property type="nucleotide sequence ID" value="NZ_BAABHS010000009.1"/>
</dbReference>
<evidence type="ECO:0000313" key="2">
    <source>
        <dbReference type="Proteomes" id="UP001500466"/>
    </source>
</evidence>
<dbReference type="Proteomes" id="UP001500466">
    <property type="component" value="Unassembled WGS sequence"/>
</dbReference>
<sequence>MPTGRYSFHDPHDGAPLGGERFRCAPGPAGWRYTASGEDGRGGIDLTLDARGRPLRLDVSAGGWRVRGGATVVEGAAGVAWIRVPADPAQAAAAPVPAEAEARAVAFTGRSPAFLVATARLLGLTVGDSVRVRLVDLTEPSLAAHPCDQAWALTGIEEHPTPTGPLPVARYEVADLATGTRGVVHLAGDVVLAAPGVELEDLEGPPNFG</sequence>
<keyword evidence="2" id="KW-1185">Reference proteome</keyword>
<evidence type="ECO:0000313" key="1">
    <source>
        <dbReference type="EMBL" id="GAA4964627.1"/>
    </source>
</evidence>
<proteinExistence type="predicted"/>